<dbReference type="Pfam" id="PF00050">
    <property type="entry name" value="Kazal_1"/>
    <property type="match status" value="1"/>
</dbReference>
<keyword evidence="9" id="KW-1185">Reference proteome</keyword>
<dbReference type="SMART" id="SM00280">
    <property type="entry name" value="KAZAL"/>
    <property type="match status" value="1"/>
</dbReference>
<feature type="chain" id="PRO_5001728161" evidence="6">
    <location>
        <begin position="29"/>
        <end position="150"/>
    </location>
</feature>
<keyword evidence="3" id="KW-0646">Protease inhibitor</keyword>
<keyword evidence="2" id="KW-0964">Secreted</keyword>
<dbReference type="PROSITE" id="PS00282">
    <property type="entry name" value="KAZAL_1"/>
    <property type="match status" value="1"/>
</dbReference>
<dbReference type="GO" id="GO:0005576">
    <property type="term" value="C:extracellular region"/>
    <property type="evidence" value="ECO:0007669"/>
    <property type="project" value="UniProtKB-SubCell"/>
</dbReference>
<sequence length="150" mass="16988">MVCKPQSVIITLMVIHIELLSLVPNVVSQFSLVREPFCSPAAWRGHCFNVYRPVCGTDGITYDNECWMCFRMYDEGVLVKIAYDGECYDDYEPFVALPLEPVPLQPPWIQTVPYFPPIGYHNGKGKLEEKGTEAAELDKRKNASLQDGKV</sequence>
<evidence type="ECO:0000256" key="2">
    <source>
        <dbReference type="ARBA" id="ARBA00022525"/>
    </source>
</evidence>
<evidence type="ECO:0000256" key="1">
    <source>
        <dbReference type="ARBA" id="ARBA00004613"/>
    </source>
</evidence>
<dbReference type="PANTHER" id="PTHR21312">
    <property type="entry name" value="SERINE PROTEASE INHIBITOR"/>
    <property type="match status" value="1"/>
</dbReference>
<evidence type="ECO:0000256" key="4">
    <source>
        <dbReference type="ARBA" id="ARBA00023157"/>
    </source>
</evidence>
<feature type="region of interest" description="Disordered" evidence="5">
    <location>
        <begin position="129"/>
        <end position="150"/>
    </location>
</feature>
<accession>A0A077YW27</accession>
<feature type="domain" description="Kazal-like" evidence="7">
    <location>
        <begin position="32"/>
        <end position="89"/>
    </location>
</feature>
<dbReference type="CDD" id="cd00104">
    <property type="entry name" value="KAZAL_FS"/>
    <property type="match status" value="1"/>
</dbReference>
<dbReference type="Proteomes" id="UP000030665">
    <property type="component" value="Unassembled WGS sequence"/>
</dbReference>
<name>A0A077YW27_TRITR</name>
<dbReference type="EMBL" id="HG805817">
    <property type="protein sequence ID" value="CDW52247.1"/>
    <property type="molecule type" value="Genomic_DNA"/>
</dbReference>
<feature type="compositionally biased region" description="Basic and acidic residues" evidence="5">
    <location>
        <begin position="129"/>
        <end position="141"/>
    </location>
</feature>
<dbReference type="STRING" id="36087.A0A077YW27"/>
<keyword evidence="6" id="KW-0732">Signal</keyword>
<dbReference type="AlphaFoldDB" id="A0A077YW27"/>
<dbReference type="InterPro" id="IPR002350">
    <property type="entry name" value="Kazal_dom"/>
</dbReference>
<evidence type="ECO:0000259" key="7">
    <source>
        <dbReference type="PROSITE" id="PS51465"/>
    </source>
</evidence>
<keyword evidence="4" id="KW-1015">Disulfide bond</keyword>
<dbReference type="OrthoDB" id="126772at2759"/>
<gene>
    <name evidence="8" type="ORF">TTRE_0000050601</name>
</gene>
<dbReference type="PROSITE" id="PS51465">
    <property type="entry name" value="KAZAL_2"/>
    <property type="match status" value="1"/>
</dbReference>
<protein>
    <submittedName>
        <fullName evidence="8">Kazal 1 domain containing protein</fullName>
    </submittedName>
</protein>
<evidence type="ECO:0000256" key="6">
    <source>
        <dbReference type="SAM" id="SignalP"/>
    </source>
</evidence>
<reference evidence="8" key="2">
    <citation type="submission" date="2014-03" db="EMBL/GenBank/DDBJ databases">
        <title>The whipworm genome and dual-species transcriptomics of an intimate host-pathogen interaction.</title>
        <authorList>
            <person name="Foth B.J."/>
            <person name="Tsai I.J."/>
            <person name="Reid A.J."/>
            <person name="Bancroft A.J."/>
            <person name="Nichol S."/>
            <person name="Tracey A."/>
            <person name="Holroyd N."/>
            <person name="Cotton J.A."/>
            <person name="Stanley E.J."/>
            <person name="Zarowiecki M."/>
            <person name="Liu J.Z."/>
            <person name="Huckvale T."/>
            <person name="Cooper P.J."/>
            <person name="Grencis R.K."/>
            <person name="Berriman M."/>
        </authorList>
    </citation>
    <scope>NUCLEOTIDE SEQUENCE [LARGE SCALE GENOMIC DNA]</scope>
</reference>
<feature type="signal peptide" evidence="6">
    <location>
        <begin position="1"/>
        <end position="28"/>
    </location>
</feature>
<comment type="subcellular location">
    <subcellularLocation>
        <location evidence="1">Secreted</location>
    </subcellularLocation>
</comment>
<evidence type="ECO:0000256" key="3">
    <source>
        <dbReference type="ARBA" id="ARBA00022690"/>
    </source>
</evidence>
<evidence type="ECO:0000313" key="8">
    <source>
        <dbReference type="EMBL" id="CDW52247.1"/>
    </source>
</evidence>
<dbReference type="InterPro" id="IPR036058">
    <property type="entry name" value="Kazal_dom_sf"/>
</dbReference>
<dbReference type="PANTHER" id="PTHR21312:SF28">
    <property type="entry name" value="OVOINHIBITOR-RELATED"/>
    <property type="match status" value="1"/>
</dbReference>
<evidence type="ECO:0000313" key="9">
    <source>
        <dbReference type="Proteomes" id="UP000030665"/>
    </source>
</evidence>
<dbReference type="SUPFAM" id="SSF100895">
    <property type="entry name" value="Kazal-type serine protease inhibitors"/>
    <property type="match status" value="1"/>
</dbReference>
<proteinExistence type="predicted"/>
<organism evidence="8 9">
    <name type="scientific">Trichuris trichiura</name>
    <name type="common">Whipworm</name>
    <name type="synonym">Trichocephalus trichiurus</name>
    <dbReference type="NCBI Taxonomy" id="36087"/>
    <lineage>
        <taxon>Eukaryota</taxon>
        <taxon>Metazoa</taxon>
        <taxon>Ecdysozoa</taxon>
        <taxon>Nematoda</taxon>
        <taxon>Enoplea</taxon>
        <taxon>Dorylaimia</taxon>
        <taxon>Trichinellida</taxon>
        <taxon>Trichuridae</taxon>
        <taxon>Trichuris</taxon>
    </lineage>
</organism>
<reference evidence="8" key="1">
    <citation type="submission" date="2014-01" db="EMBL/GenBank/DDBJ databases">
        <authorList>
            <person name="Aslett M."/>
        </authorList>
    </citation>
    <scope>NUCLEOTIDE SEQUENCE</scope>
</reference>
<dbReference type="GO" id="GO:0030414">
    <property type="term" value="F:peptidase inhibitor activity"/>
    <property type="evidence" value="ECO:0007669"/>
    <property type="project" value="UniProtKB-KW"/>
</dbReference>
<dbReference type="Gene3D" id="3.30.60.30">
    <property type="match status" value="1"/>
</dbReference>
<evidence type="ECO:0000256" key="5">
    <source>
        <dbReference type="SAM" id="MobiDB-lite"/>
    </source>
</evidence>